<keyword evidence="3" id="KW-1185">Reference proteome</keyword>
<gene>
    <name evidence="2" type="ORF">SS1G_08999</name>
</gene>
<evidence type="ECO:0000313" key="3">
    <source>
        <dbReference type="Proteomes" id="UP000001312"/>
    </source>
</evidence>
<proteinExistence type="predicted"/>
<organism evidence="2 3">
    <name type="scientific">Sclerotinia sclerotiorum (strain ATCC 18683 / 1980 / Ss-1)</name>
    <name type="common">White mold</name>
    <name type="synonym">Whetzelinia sclerotiorum</name>
    <dbReference type="NCBI Taxonomy" id="665079"/>
    <lineage>
        <taxon>Eukaryota</taxon>
        <taxon>Fungi</taxon>
        <taxon>Dikarya</taxon>
        <taxon>Ascomycota</taxon>
        <taxon>Pezizomycotina</taxon>
        <taxon>Leotiomycetes</taxon>
        <taxon>Helotiales</taxon>
        <taxon>Sclerotiniaceae</taxon>
        <taxon>Sclerotinia</taxon>
    </lineage>
</organism>
<dbReference type="GeneID" id="5486284"/>
<reference evidence="3" key="1">
    <citation type="journal article" date="2011" name="PLoS Genet.">
        <title>Genomic analysis of the necrotrophic fungal pathogens Sclerotinia sclerotiorum and Botrytis cinerea.</title>
        <authorList>
            <person name="Amselem J."/>
            <person name="Cuomo C.A."/>
            <person name="van Kan J.A."/>
            <person name="Viaud M."/>
            <person name="Benito E.P."/>
            <person name="Couloux A."/>
            <person name="Coutinho P.M."/>
            <person name="de Vries R.P."/>
            <person name="Dyer P.S."/>
            <person name="Fillinger S."/>
            <person name="Fournier E."/>
            <person name="Gout L."/>
            <person name="Hahn M."/>
            <person name="Kohn L."/>
            <person name="Lapalu N."/>
            <person name="Plummer K.M."/>
            <person name="Pradier J.M."/>
            <person name="Quevillon E."/>
            <person name="Sharon A."/>
            <person name="Simon A."/>
            <person name="ten Have A."/>
            <person name="Tudzynski B."/>
            <person name="Tudzynski P."/>
            <person name="Wincker P."/>
            <person name="Andrew M."/>
            <person name="Anthouard V."/>
            <person name="Beever R.E."/>
            <person name="Beffa R."/>
            <person name="Benoit I."/>
            <person name="Bouzid O."/>
            <person name="Brault B."/>
            <person name="Chen Z."/>
            <person name="Choquer M."/>
            <person name="Collemare J."/>
            <person name="Cotton P."/>
            <person name="Danchin E.G."/>
            <person name="Da Silva C."/>
            <person name="Gautier A."/>
            <person name="Giraud C."/>
            <person name="Giraud T."/>
            <person name="Gonzalez C."/>
            <person name="Grossetete S."/>
            <person name="Guldener U."/>
            <person name="Henrissat B."/>
            <person name="Howlett B.J."/>
            <person name="Kodira C."/>
            <person name="Kretschmer M."/>
            <person name="Lappartient A."/>
            <person name="Leroch M."/>
            <person name="Levis C."/>
            <person name="Mauceli E."/>
            <person name="Neuveglise C."/>
            <person name="Oeser B."/>
            <person name="Pearson M."/>
            <person name="Poulain J."/>
            <person name="Poussereau N."/>
            <person name="Quesneville H."/>
            <person name="Rascle C."/>
            <person name="Schumacher J."/>
            <person name="Segurens B."/>
            <person name="Sexton A."/>
            <person name="Silva E."/>
            <person name="Sirven C."/>
            <person name="Soanes D.M."/>
            <person name="Talbot N.J."/>
            <person name="Templeton M."/>
            <person name="Yandava C."/>
            <person name="Yarden O."/>
            <person name="Zeng Q."/>
            <person name="Rollins J.A."/>
            <person name="Lebrun M.H."/>
            <person name="Dickman M."/>
        </authorList>
    </citation>
    <scope>NUCLEOTIDE SEQUENCE [LARGE SCALE GENOMIC DNA]</scope>
    <source>
        <strain evidence="3">ATCC 18683 / 1980 / Ss-1</strain>
    </source>
</reference>
<feature type="region of interest" description="Disordered" evidence="1">
    <location>
        <begin position="84"/>
        <end position="111"/>
    </location>
</feature>
<accession>A7EUJ2</accession>
<name>A7EUJ2_SCLS1</name>
<dbReference type="RefSeq" id="XP_001590235.1">
    <property type="nucleotide sequence ID" value="XM_001590185.1"/>
</dbReference>
<dbReference type="InParanoid" id="A7EUJ2"/>
<feature type="compositionally biased region" description="Basic and acidic residues" evidence="1">
    <location>
        <begin position="1"/>
        <end position="13"/>
    </location>
</feature>
<sequence length="153" mass="16982">MTDLEASSHELDFKTPNLSNGKSSSFQNHHIRNVPRGQKIGLTGLQDRVESPNLNGPQNPTEGDTLMARRPSFLNLLHRSRSIAKGPKYSQIRPSVSSGQTEHKSHACASAEGLSQGLTRLIGQATGRESNQAHWPVIEIQKLRRRQTQFHLS</sequence>
<evidence type="ECO:0000256" key="1">
    <source>
        <dbReference type="SAM" id="MobiDB-lite"/>
    </source>
</evidence>
<dbReference type="KEGG" id="ssl:SS1G_08999"/>
<feature type="compositionally biased region" description="Polar residues" evidence="1">
    <location>
        <begin position="16"/>
        <end position="28"/>
    </location>
</feature>
<dbReference type="AlphaFoldDB" id="A7EUJ2"/>
<dbReference type="EMBL" id="CH476632">
    <property type="protein sequence ID" value="EDN93134.1"/>
    <property type="molecule type" value="Genomic_DNA"/>
</dbReference>
<evidence type="ECO:0000313" key="2">
    <source>
        <dbReference type="EMBL" id="EDN93134.1"/>
    </source>
</evidence>
<feature type="region of interest" description="Disordered" evidence="1">
    <location>
        <begin position="1"/>
        <end position="35"/>
    </location>
</feature>
<protein>
    <submittedName>
        <fullName evidence="2">Uncharacterized protein</fullName>
    </submittedName>
</protein>
<dbReference type="Proteomes" id="UP000001312">
    <property type="component" value="Unassembled WGS sequence"/>
</dbReference>